<dbReference type="Proteomes" id="UP000186922">
    <property type="component" value="Unassembled WGS sequence"/>
</dbReference>
<keyword evidence="3" id="KW-1185">Reference proteome</keyword>
<evidence type="ECO:0000256" key="1">
    <source>
        <dbReference type="SAM" id="Phobius"/>
    </source>
</evidence>
<reference evidence="2 3" key="1">
    <citation type="journal article" date="2016" name="Nat. Commun.">
        <title>Extremotolerant tardigrade genome and improved radiotolerance of human cultured cells by tardigrade-unique protein.</title>
        <authorList>
            <person name="Hashimoto T."/>
            <person name="Horikawa D.D."/>
            <person name="Saito Y."/>
            <person name="Kuwahara H."/>
            <person name="Kozuka-Hata H."/>
            <person name="Shin-I T."/>
            <person name="Minakuchi Y."/>
            <person name="Ohishi K."/>
            <person name="Motoyama A."/>
            <person name="Aizu T."/>
            <person name="Enomoto A."/>
            <person name="Kondo K."/>
            <person name="Tanaka S."/>
            <person name="Hara Y."/>
            <person name="Koshikawa S."/>
            <person name="Sagara H."/>
            <person name="Miura T."/>
            <person name="Yokobori S."/>
            <person name="Miyagawa K."/>
            <person name="Suzuki Y."/>
            <person name="Kubo T."/>
            <person name="Oyama M."/>
            <person name="Kohara Y."/>
            <person name="Fujiyama A."/>
            <person name="Arakawa K."/>
            <person name="Katayama T."/>
            <person name="Toyoda A."/>
            <person name="Kunieda T."/>
        </authorList>
    </citation>
    <scope>NUCLEOTIDE SEQUENCE [LARGE SCALE GENOMIC DNA]</scope>
    <source>
        <strain evidence="2 3">YOKOZUNA-1</strain>
    </source>
</reference>
<organism evidence="2 3">
    <name type="scientific">Ramazzottius varieornatus</name>
    <name type="common">Water bear</name>
    <name type="synonym">Tardigrade</name>
    <dbReference type="NCBI Taxonomy" id="947166"/>
    <lineage>
        <taxon>Eukaryota</taxon>
        <taxon>Metazoa</taxon>
        <taxon>Ecdysozoa</taxon>
        <taxon>Tardigrada</taxon>
        <taxon>Eutardigrada</taxon>
        <taxon>Parachela</taxon>
        <taxon>Hypsibioidea</taxon>
        <taxon>Ramazzottiidae</taxon>
        <taxon>Ramazzottius</taxon>
    </lineage>
</organism>
<evidence type="ECO:0000313" key="3">
    <source>
        <dbReference type="Proteomes" id="UP000186922"/>
    </source>
</evidence>
<proteinExistence type="predicted"/>
<feature type="transmembrane region" description="Helical" evidence="1">
    <location>
        <begin position="12"/>
        <end position="32"/>
    </location>
</feature>
<keyword evidence="1" id="KW-0812">Transmembrane</keyword>
<keyword evidence="1" id="KW-1133">Transmembrane helix</keyword>
<dbReference type="EMBL" id="BDGG01000008">
    <property type="protein sequence ID" value="GAV02443.1"/>
    <property type="molecule type" value="Genomic_DNA"/>
</dbReference>
<keyword evidence="1" id="KW-0472">Membrane</keyword>
<protein>
    <submittedName>
        <fullName evidence="2">Uncharacterized protein</fullName>
    </submittedName>
</protein>
<dbReference type="AlphaFoldDB" id="A0A1D1VQH4"/>
<comment type="caution">
    <text evidence="2">The sequence shown here is derived from an EMBL/GenBank/DDBJ whole genome shotgun (WGS) entry which is preliminary data.</text>
</comment>
<gene>
    <name evidence="2" type="primary">RvY_13008-1</name>
    <name evidence="2" type="synonym">RvY_13008.1</name>
    <name evidence="2" type="ORF">RvY_13008</name>
</gene>
<evidence type="ECO:0000313" key="2">
    <source>
        <dbReference type="EMBL" id="GAV02443.1"/>
    </source>
</evidence>
<name>A0A1D1VQH4_RAMVA</name>
<accession>A0A1D1VQH4</accession>
<sequence length="108" mass="12570">METHHEYEALRTLTVTVSVVFLFCFLSSIYFYSDSLEDHEPQFEVNFSIDQAKSIMRTFFNSSFLTGSTLFPLYFQYEGKVVKLAGTYRICKVSRLSSPVLFYSIPNF</sequence>